<evidence type="ECO:0000313" key="2">
    <source>
        <dbReference type="EMBL" id="KZV17441.1"/>
    </source>
</evidence>
<evidence type="ECO:0000256" key="1">
    <source>
        <dbReference type="SAM" id="MobiDB-lite"/>
    </source>
</evidence>
<feature type="compositionally biased region" description="Basic and acidic residues" evidence="1">
    <location>
        <begin position="64"/>
        <end position="77"/>
    </location>
</feature>
<sequence length="136" mass="15619">MVTQELKQNGRTIGRKSQKCSNASTISHPLDKSTQASKVVPKEWSWREEPSDTSLAPNSGVNRRQSEEIDYDEHQRYSESQPTQILALHQIRLLYAIPAHDHQTKSHRSPAQDKQITRTQRTTQNIRTDHVTPQNP</sequence>
<feature type="compositionally biased region" description="Low complexity" evidence="1">
    <location>
        <begin position="117"/>
        <end position="126"/>
    </location>
</feature>
<feature type="compositionally biased region" description="Polar residues" evidence="1">
    <location>
        <begin position="19"/>
        <end position="37"/>
    </location>
</feature>
<accession>A0A2Z7AES4</accession>
<feature type="compositionally biased region" description="Polar residues" evidence="1">
    <location>
        <begin position="1"/>
        <end position="11"/>
    </location>
</feature>
<reference evidence="2 3" key="1">
    <citation type="journal article" date="2015" name="Proc. Natl. Acad. Sci. U.S.A.">
        <title>The resurrection genome of Boea hygrometrica: A blueprint for survival of dehydration.</title>
        <authorList>
            <person name="Xiao L."/>
            <person name="Yang G."/>
            <person name="Zhang L."/>
            <person name="Yang X."/>
            <person name="Zhao S."/>
            <person name="Ji Z."/>
            <person name="Zhou Q."/>
            <person name="Hu M."/>
            <person name="Wang Y."/>
            <person name="Chen M."/>
            <person name="Xu Y."/>
            <person name="Jin H."/>
            <person name="Xiao X."/>
            <person name="Hu G."/>
            <person name="Bao F."/>
            <person name="Hu Y."/>
            <person name="Wan P."/>
            <person name="Li L."/>
            <person name="Deng X."/>
            <person name="Kuang T."/>
            <person name="Xiang C."/>
            <person name="Zhu J.K."/>
            <person name="Oliver M.J."/>
            <person name="He Y."/>
        </authorList>
    </citation>
    <scope>NUCLEOTIDE SEQUENCE [LARGE SCALE GENOMIC DNA]</scope>
    <source>
        <strain evidence="3">cv. XS01</strain>
    </source>
</reference>
<proteinExistence type="predicted"/>
<feature type="region of interest" description="Disordered" evidence="1">
    <location>
        <begin position="99"/>
        <end position="136"/>
    </location>
</feature>
<keyword evidence="3" id="KW-1185">Reference proteome</keyword>
<evidence type="ECO:0000313" key="3">
    <source>
        <dbReference type="Proteomes" id="UP000250235"/>
    </source>
</evidence>
<feature type="region of interest" description="Disordered" evidence="1">
    <location>
        <begin position="1"/>
        <end position="81"/>
    </location>
</feature>
<feature type="compositionally biased region" description="Basic and acidic residues" evidence="1">
    <location>
        <begin position="40"/>
        <end position="50"/>
    </location>
</feature>
<name>A0A2Z7AES4_9LAMI</name>
<feature type="compositionally biased region" description="Polar residues" evidence="1">
    <location>
        <begin position="52"/>
        <end position="63"/>
    </location>
</feature>
<gene>
    <name evidence="2" type="ORF">F511_42448</name>
</gene>
<dbReference type="Proteomes" id="UP000250235">
    <property type="component" value="Unassembled WGS sequence"/>
</dbReference>
<protein>
    <submittedName>
        <fullName evidence="2">Uncharacterized protein</fullName>
    </submittedName>
</protein>
<dbReference type="AlphaFoldDB" id="A0A2Z7AES4"/>
<organism evidence="2 3">
    <name type="scientific">Dorcoceras hygrometricum</name>
    <dbReference type="NCBI Taxonomy" id="472368"/>
    <lineage>
        <taxon>Eukaryota</taxon>
        <taxon>Viridiplantae</taxon>
        <taxon>Streptophyta</taxon>
        <taxon>Embryophyta</taxon>
        <taxon>Tracheophyta</taxon>
        <taxon>Spermatophyta</taxon>
        <taxon>Magnoliopsida</taxon>
        <taxon>eudicotyledons</taxon>
        <taxon>Gunneridae</taxon>
        <taxon>Pentapetalae</taxon>
        <taxon>asterids</taxon>
        <taxon>lamiids</taxon>
        <taxon>Lamiales</taxon>
        <taxon>Gesneriaceae</taxon>
        <taxon>Didymocarpoideae</taxon>
        <taxon>Trichosporeae</taxon>
        <taxon>Loxocarpinae</taxon>
        <taxon>Dorcoceras</taxon>
    </lineage>
</organism>
<dbReference type="EMBL" id="KV018289">
    <property type="protein sequence ID" value="KZV17441.1"/>
    <property type="molecule type" value="Genomic_DNA"/>
</dbReference>